<dbReference type="InterPro" id="IPR011990">
    <property type="entry name" value="TPR-like_helical_dom_sf"/>
</dbReference>
<keyword evidence="3" id="KW-0812">Transmembrane</keyword>
<dbReference type="FunFam" id="1.25.40.570:FF:000003">
    <property type="entry name" value="26S proteasome non-ATPase regulatory subunit 11"/>
    <property type="match status" value="1"/>
</dbReference>
<accession>A0A813U5L3</accession>
<dbReference type="Pfam" id="PF01399">
    <property type="entry name" value="PCI"/>
    <property type="match status" value="1"/>
</dbReference>
<dbReference type="InterPro" id="IPR040773">
    <property type="entry name" value="Rpn6_N"/>
</dbReference>
<dbReference type="PANTHER" id="PTHR10678">
    <property type="entry name" value="26S PROTEASOME NON-ATPASE REGULATORY SUBUNIT 11/COP9 SIGNALOSOME COMPLEX SUBUNIT 2"/>
    <property type="match status" value="1"/>
</dbReference>
<dbReference type="SMART" id="SM00753">
    <property type="entry name" value="PAM"/>
    <property type="match status" value="1"/>
</dbReference>
<evidence type="ECO:0000313" key="5">
    <source>
        <dbReference type="EMBL" id="CAF0818074.1"/>
    </source>
</evidence>
<evidence type="ECO:0000256" key="3">
    <source>
        <dbReference type="SAM" id="Phobius"/>
    </source>
</evidence>
<organism evidence="5 6">
    <name type="scientific">Rotaria sordida</name>
    <dbReference type="NCBI Taxonomy" id="392033"/>
    <lineage>
        <taxon>Eukaryota</taxon>
        <taxon>Metazoa</taxon>
        <taxon>Spiralia</taxon>
        <taxon>Gnathifera</taxon>
        <taxon>Rotifera</taxon>
        <taxon>Eurotatoria</taxon>
        <taxon>Bdelloidea</taxon>
        <taxon>Philodinida</taxon>
        <taxon>Philodinidae</taxon>
        <taxon>Rotaria</taxon>
    </lineage>
</organism>
<dbReference type="InterPro" id="IPR036390">
    <property type="entry name" value="WH_DNA-bd_sf"/>
</dbReference>
<keyword evidence="2" id="KW-0647">Proteasome</keyword>
<dbReference type="SMART" id="SM00088">
    <property type="entry name" value="PINT"/>
    <property type="match status" value="1"/>
</dbReference>
<feature type="transmembrane region" description="Helical" evidence="3">
    <location>
        <begin position="1089"/>
        <end position="1113"/>
    </location>
</feature>
<comment type="caution">
    <text evidence="5">The sequence shown here is derived from an EMBL/GenBank/DDBJ whole genome shotgun (WGS) entry which is preliminary data.</text>
</comment>
<keyword evidence="3" id="KW-1133">Transmembrane helix</keyword>
<comment type="similarity">
    <text evidence="1">Belongs to the proteasome subunit S9 family.</text>
</comment>
<dbReference type="Gene3D" id="1.25.40.570">
    <property type="match status" value="1"/>
</dbReference>
<protein>
    <recommendedName>
        <fullName evidence="4">PCI domain-containing protein</fullName>
    </recommendedName>
</protein>
<dbReference type="Pfam" id="PF01535">
    <property type="entry name" value="PPR"/>
    <property type="match status" value="4"/>
</dbReference>
<keyword evidence="3" id="KW-0472">Membrane</keyword>
<dbReference type="Gene3D" id="1.25.40.10">
    <property type="entry name" value="Tetratricopeptide repeat domain"/>
    <property type="match status" value="3"/>
</dbReference>
<feature type="domain" description="PCI" evidence="4">
    <location>
        <begin position="246"/>
        <end position="410"/>
    </location>
</feature>
<reference evidence="5" key="1">
    <citation type="submission" date="2021-02" db="EMBL/GenBank/DDBJ databases">
        <authorList>
            <person name="Nowell W R."/>
        </authorList>
    </citation>
    <scope>NUCLEOTIDE SEQUENCE</scope>
</reference>
<dbReference type="InterPro" id="IPR050871">
    <property type="entry name" value="26S_Proteasome/COP9_Components"/>
</dbReference>
<dbReference type="EMBL" id="CAJNOU010000029">
    <property type="protein sequence ID" value="CAF0818074.1"/>
    <property type="molecule type" value="Genomic_DNA"/>
</dbReference>
<dbReference type="PROSITE" id="PS50250">
    <property type="entry name" value="PCI"/>
    <property type="match status" value="1"/>
</dbReference>
<name>A0A813U5L3_9BILA</name>
<evidence type="ECO:0000256" key="2">
    <source>
        <dbReference type="ARBA" id="ARBA00022942"/>
    </source>
</evidence>
<gene>
    <name evidence="5" type="ORF">SEV965_LOCUS1477</name>
</gene>
<dbReference type="Pfam" id="PF18055">
    <property type="entry name" value="RPN6_N"/>
    <property type="match status" value="1"/>
</dbReference>
<dbReference type="SUPFAM" id="SSF46785">
    <property type="entry name" value="Winged helix' DNA-binding domain"/>
    <property type="match status" value="1"/>
</dbReference>
<proteinExistence type="inferred from homology"/>
<dbReference type="AlphaFoldDB" id="A0A813U5L3"/>
<dbReference type="SUPFAM" id="SSF48452">
    <property type="entry name" value="TPR-like"/>
    <property type="match status" value="1"/>
</dbReference>
<dbReference type="InterPro" id="IPR002885">
    <property type="entry name" value="PPR_rpt"/>
</dbReference>
<sequence>MPGIIANDSIQQMVDEKPKLPEQIDLEEAETALAGKDYKLARELLEKLVKLEVIVDNEDSVRIKETAVLTLGRLYKETKDAKVLASLIKTTRPFLGLVSKAKAAKLVRTLVDLFLDMEAGTGEEVSLCQENIEWAKSENRTFLRQDLEARLVALYYDTHRYNEALTLGSQLLKELKKLDDKQLLVEVQLFESKTYFALSNLQKARAALTSARTTANGIYTPPKLQASLDLQSGILHAAEDKDFKTAFSYFYEAFEGYDQINSNKGIVALKYMLLSKVMMNTPDDVNALMSVKLALKYSGRDVEAMKAVAQASKKRSLADFQQALKDYKTELSDDPMVHSHLGTLYDNLLEQNLCRLLEPFSNVQIEHIAHLINLPQDVVEKKLSQMILDKKFIGILDQGSSNIVIFDETPSDTQYQDALVIIQNMSKVVDTLFKALDLFDQKFEICTDFTIALAIKACTILNDYKRGINIQQKLSSNSLNNSYIQTSLIHLHIQCHVIDNVTRLFSTTTNKSNYIHTRLISNNMLEKVSGFLDHMTIEPNNFTLTILYNTYAQLTADRSMKIRRKLLDETPNNYRSTSIILNSAIHMLMKFGHHQCAERVFRFIRKKDIIPSNAMMKGYIENEMFEKALDLFEQINLNLENITYTIVSNTCTQLTPDQAMKIGKKLLDEMPDNYQNDNILLTSTTHMLIKFDDIQSAECVVKLIRNKDIITYTALMNDYNVNDEPWKCLKIFEGMKQQDIVLDEIIGNVFIDACLQIGMIRRSQYIIDQIPLHIQNQIQILLIDMWRRCSSVKNVQNVYRSVYDRGIMSYNAMINGFGFNEMNSEAIELYRQMSNNQYDEVSSVYILNTCSHSDLLHELRNIFNEIPVKTEKIVTIMIDCLSRLLLFDEALQLIDEYETINLPNFVMYICLLSGTCNNRNRNLSEKIYNRMKSLFHYKKQDLLSDAILLANIYSPVGEHQLAKNSRSNQIKELPTKVNVELSRTDVNGEAMQFKVHDRCHPLPSEIYIEADLLTSELIKYGYNFDSSWMTGELHQVVTIESVLYGLEKLARACNFIQRPTFEIIQCTKNFHVYSDCYEATKLIKKFDNIILLLVILTAFIILFKSIMFLHISFSMDVGLSTEREQLLMIK</sequence>
<dbReference type="InterPro" id="IPR000717">
    <property type="entry name" value="PCI_dom"/>
</dbReference>
<evidence type="ECO:0000256" key="1">
    <source>
        <dbReference type="ARBA" id="ARBA00007454"/>
    </source>
</evidence>
<dbReference type="GO" id="GO:0000502">
    <property type="term" value="C:proteasome complex"/>
    <property type="evidence" value="ECO:0007669"/>
    <property type="project" value="UniProtKB-KW"/>
</dbReference>
<evidence type="ECO:0000313" key="6">
    <source>
        <dbReference type="Proteomes" id="UP000663889"/>
    </source>
</evidence>
<evidence type="ECO:0000259" key="4">
    <source>
        <dbReference type="PROSITE" id="PS50250"/>
    </source>
</evidence>
<dbReference type="Proteomes" id="UP000663889">
    <property type="component" value="Unassembled WGS sequence"/>
</dbReference>